<dbReference type="EMBL" id="CAUYUJ010017753">
    <property type="protein sequence ID" value="CAK0877588.1"/>
    <property type="molecule type" value="Genomic_DNA"/>
</dbReference>
<dbReference type="SMART" id="SM00220">
    <property type="entry name" value="S_TKc"/>
    <property type="match status" value="1"/>
</dbReference>
<sequence length="585" mass="65507">MSVQAIVCDRLYSFTLFVSATLIIIATLAFDCRVSSRFWKLRYLKWEHVLFRTLELYAKCLVCHGFFWMGRRHPLIVWPFLVSEWILCSAAICRVSGAASWREAVMGYAFVGPNLALFVDNPRFAKSASLLTRYHDEIRVLEVFVFCCWLTISWSLDPERRSNLTPNGFYPIPEFFRPSTYVAFWVGVFLIAQAGCILLRCRLLSGTPSSQVKGSQDRTPSPQNSSPNLTAPSPIMGKPADFDFQRWESTGLGAYLFTKGVGDQFESLLEIICESSEDRLKLSRLRIVRQLGEGGFGRVFEVQDCRHRRGASQRSGVYALKLQRKSAAASVAVREAEMIHELDHMYIVGLVRVFHTNAFYCILMELCEMDLNSRILASVDGMGIAAGLPTTQVKHYSACIALALEHLHHRDFVFRDLKPENVLTTAAENCCDGHSRSHAKLADFGLARSLDPRHLALSRKEFFSMWSGTHAFMPDDDYPEGLQASDPRIRSALFTRDWYAFGCCLVLMLLGERAARTVSHGTRHVLLPLAPETARAQLPERAGACDADAHELVLGLVAEAGQRAGEAAVRACPFLTQALAEAEES</sequence>
<keyword evidence="1" id="KW-0547">Nucleotide-binding</keyword>
<dbReference type="SUPFAM" id="SSF56112">
    <property type="entry name" value="Protein kinase-like (PK-like)"/>
    <property type="match status" value="1"/>
</dbReference>
<name>A0ABN9V7G8_9DINO</name>
<dbReference type="EMBL" id="CAUYUJ010016790">
    <property type="protein sequence ID" value="CAK0868858.1"/>
    <property type="molecule type" value="Genomic_DNA"/>
</dbReference>
<organism evidence="5 7">
    <name type="scientific">Prorocentrum cordatum</name>
    <dbReference type="NCBI Taxonomy" id="2364126"/>
    <lineage>
        <taxon>Eukaryota</taxon>
        <taxon>Sar</taxon>
        <taxon>Alveolata</taxon>
        <taxon>Dinophyceae</taxon>
        <taxon>Prorocentrales</taxon>
        <taxon>Prorocentraceae</taxon>
        <taxon>Prorocentrum</taxon>
    </lineage>
</organism>
<dbReference type="PROSITE" id="PS00107">
    <property type="entry name" value="PROTEIN_KINASE_ATP"/>
    <property type="match status" value="1"/>
</dbReference>
<dbReference type="Gene3D" id="1.10.510.10">
    <property type="entry name" value="Transferase(Phosphotransferase) domain 1"/>
    <property type="match status" value="1"/>
</dbReference>
<feature type="transmembrane region" description="Helical" evidence="3">
    <location>
        <begin position="12"/>
        <end position="30"/>
    </location>
</feature>
<feature type="domain" description="Protein kinase" evidence="4">
    <location>
        <begin position="285"/>
        <end position="575"/>
    </location>
</feature>
<dbReference type="PROSITE" id="PS50011">
    <property type="entry name" value="PROTEIN_KINASE_DOM"/>
    <property type="match status" value="1"/>
</dbReference>
<dbReference type="Proteomes" id="UP001189429">
    <property type="component" value="Unassembled WGS sequence"/>
</dbReference>
<evidence type="ECO:0000256" key="3">
    <source>
        <dbReference type="SAM" id="Phobius"/>
    </source>
</evidence>
<keyword evidence="3" id="KW-0812">Transmembrane</keyword>
<accession>A0ABN9V7G8</accession>
<keyword evidence="3" id="KW-0472">Membrane</keyword>
<comment type="caution">
    <text evidence="5">The sequence shown here is derived from an EMBL/GenBank/DDBJ whole genome shotgun (WGS) entry which is preliminary data.</text>
</comment>
<gene>
    <name evidence="5" type="ORF">PCOR1329_LOCUS55387</name>
    <name evidence="6" type="ORF">PCOR1329_LOCUS61607</name>
</gene>
<evidence type="ECO:0000256" key="1">
    <source>
        <dbReference type="PROSITE-ProRule" id="PRU10141"/>
    </source>
</evidence>
<dbReference type="InterPro" id="IPR011009">
    <property type="entry name" value="Kinase-like_dom_sf"/>
</dbReference>
<feature type="binding site" evidence="1">
    <location>
        <position position="321"/>
    </location>
    <ligand>
        <name>ATP</name>
        <dbReference type="ChEBI" id="CHEBI:30616"/>
    </ligand>
</feature>
<evidence type="ECO:0000313" key="6">
    <source>
        <dbReference type="EMBL" id="CAK0877588.1"/>
    </source>
</evidence>
<keyword evidence="3" id="KW-1133">Transmembrane helix</keyword>
<dbReference type="Pfam" id="PF00069">
    <property type="entry name" value="Pkinase"/>
    <property type="match status" value="1"/>
</dbReference>
<evidence type="ECO:0000259" key="4">
    <source>
        <dbReference type="PROSITE" id="PS50011"/>
    </source>
</evidence>
<keyword evidence="1" id="KW-0067">ATP-binding</keyword>
<protein>
    <recommendedName>
        <fullName evidence="4">Protein kinase domain-containing protein</fullName>
    </recommendedName>
</protein>
<feature type="region of interest" description="Disordered" evidence="2">
    <location>
        <begin position="209"/>
        <end position="234"/>
    </location>
</feature>
<dbReference type="InterPro" id="IPR000719">
    <property type="entry name" value="Prot_kinase_dom"/>
</dbReference>
<dbReference type="InterPro" id="IPR017441">
    <property type="entry name" value="Protein_kinase_ATP_BS"/>
</dbReference>
<feature type="compositionally biased region" description="Polar residues" evidence="2">
    <location>
        <begin position="209"/>
        <end position="231"/>
    </location>
</feature>
<evidence type="ECO:0000313" key="5">
    <source>
        <dbReference type="EMBL" id="CAK0868858.1"/>
    </source>
</evidence>
<dbReference type="PANTHER" id="PTHR24359:SF1">
    <property type="entry name" value="INHIBITOR OF NUCLEAR FACTOR KAPPA-B KINASE EPSILON SUBUNIT HOMOLOG 1-RELATED"/>
    <property type="match status" value="1"/>
</dbReference>
<evidence type="ECO:0000256" key="2">
    <source>
        <dbReference type="SAM" id="MobiDB-lite"/>
    </source>
</evidence>
<dbReference type="PANTHER" id="PTHR24359">
    <property type="entry name" value="SERINE/THREONINE-PROTEIN KINASE SBK1"/>
    <property type="match status" value="1"/>
</dbReference>
<evidence type="ECO:0000313" key="7">
    <source>
        <dbReference type="Proteomes" id="UP001189429"/>
    </source>
</evidence>
<proteinExistence type="predicted"/>
<keyword evidence="7" id="KW-1185">Reference proteome</keyword>
<reference evidence="5" key="1">
    <citation type="submission" date="2023-10" db="EMBL/GenBank/DDBJ databases">
        <authorList>
            <person name="Chen Y."/>
            <person name="Shah S."/>
            <person name="Dougan E. K."/>
            <person name="Thang M."/>
            <person name="Chan C."/>
        </authorList>
    </citation>
    <scope>NUCLEOTIDE SEQUENCE [LARGE SCALE GENOMIC DNA]</scope>
</reference>